<dbReference type="EMBL" id="BAABGL010000004">
    <property type="protein sequence ID" value="GAA4386813.1"/>
    <property type="molecule type" value="Genomic_DNA"/>
</dbReference>
<feature type="region of interest" description="Disordered" evidence="1">
    <location>
        <begin position="292"/>
        <end position="327"/>
    </location>
</feature>
<keyword evidence="4" id="KW-1185">Reference proteome</keyword>
<feature type="compositionally biased region" description="Polar residues" evidence="1">
    <location>
        <begin position="77"/>
        <end position="90"/>
    </location>
</feature>
<evidence type="ECO:0000256" key="2">
    <source>
        <dbReference type="SAM" id="SignalP"/>
    </source>
</evidence>
<sequence>MKKSIILAPAVAIAISGFGATAVSAAPTPSPAPTPTETETATPEPEAAEPTASLSAETVSADDFVNEDTAIKGSGQDFPTGTYTLQVNPSSDSVKDYELDATVAEDGILGVTIFGQSADNPDAYVGDYTVQIMGPDGNQVGAALQFTVTASDDDDETETPSPTPTETETATASPTPTPTEDDDADEDEWTWNGAELKEGLNLESDRVTPEKFVDEGVAFAVRGCEPGQDVTFEVRAGRDDVRPYTETVAADENGIAVHGVKGLDADQAEAYIGEYTVTATCGENSWTDAFTVGYGDDDANPGDDDSSDDNGSDDNAGGNDLPRTGTELTGLAAGAGLLVIGAATMMLTRRRGAKTGPADI</sequence>
<evidence type="ECO:0000256" key="1">
    <source>
        <dbReference type="SAM" id="MobiDB-lite"/>
    </source>
</evidence>
<dbReference type="NCBIfam" id="TIGR01167">
    <property type="entry name" value="LPXTG_anchor"/>
    <property type="match status" value="1"/>
</dbReference>
<dbReference type="Proteomes" id="UP001500642">
    <property type="component" value="Unassembled WGS sequence"/>
</dbReference>
<comment type="caution">
    <text evidence="3">The sequence shown here is derived from an EMBL/GenBank/DDBJ whole genome shotgun (WGS) entry which is preliminary data.</text>
</comment>
<accession>A0ABP8J8F5</accession>
<feature type="signal peptide" evidence="2">
    <location>
        <begin position="1"/>
        <end position="25"/>
    </location>
</feature>
<keyword evidence="2" id="KW-0732">Signal</keyword>
<evidence type="ECO:0008006" key="5">
    <source>
        <dbReference type="Google" id="ProtNLM"/>
    </source>
</evidence>
<name>A0ABP8J8F5_9MICO</name>
<evidence type="ECO:0000313" key="3">
    <source>
        <dbReference type="EMBL" id="GAA4386813.1"/>
    </source>
</evidence>
<proteinExistence type="predicted"/>
<feature type="region of interest" description="Disordered" evidence="1">
    <location>
        <begin position="23"/>
        <end position="90"/>
    </location>
</feature>
<feature type="region of interest" description="Disordered" evidence="1">
    <location>
        <begin position="150"/>
        <end position="186"/>
    </location>
</feature>
<evidence type="ECO:0000313" key="4">
    <source>
        <dbReference type="Proteomes" id="UP001500642"/>
    </source>
</evidence>
<dbReference type="RefSeq" id="WP_345030412.1">
    <property type="nucleotide sequence ID" value="NZ_BAABGL010000004.1"/>
</dbReference>
<feature type="compositionally biased region" description="Low complexity" evidence="1">
    <location>
        <begin position="35"/>
        <end position="58"/>
    </location>
</feature>
<feature type="compositionally biased region" description="Low complexity" evidence="1">
    <location>
        <begin position="164"/>
        <end position="174"/>
    </location>
</feature>
<protein>
    <recommendedName>
        <fullName evidence="5">LPXTG-motif cell wall anchor domain-containing protein</fullName>
    </recommendedName>
</protein>
<reference evidence="4" key="1">
    <citation type="journal article" date="2019" name="Int. J. Syst. Evol. Microbiol.">
        <title>The Global Catalogue of Microorganisms (GCM) 10K type strain sequencing project: providing services to taxonomists for standard genome sequencing and annotation.</title>
        <authorList>
            <consortium name="The Broad Institute Genomics Platform"/>
            <consortium name="The Broad Institute Genome Sequencing Center for Infectious Disease"/>
            <person name="Wu L."/>
            <person name="Ma J."/>
        </authorList>
    </citation>
    <scope>NUCLEOTIDE SEQUENCE [LARGE SCALE GENOMIC DNA]</scope>
    <source>
        <strain evidence="4">JCM 17808</strain>
    </source>
</reference>
<organism evidence="3 4">
    <name type="scientific">Brevibacterium pityocampae</name>
    <dbReference type="NCBI Taxonomy" id="506594"/>
    <lineage>
        <taxon>Bacteria</taxon>
        <taxon>Bacillati</taxon>
        <taxon>Actinomycetota</taxon>
        <taxon>Actinomycetes</taxon>
        <taxon>Micrococcales</taxon>
        <taxon>Brevibacteriaceae</taxon>
        <taxon>Brevibacterium</taxon>
    </lineage>
</organism>
<gene>
    <name evidence="3" type="ORF">GCM10023167_10120</name>
</gene>
<feature type="compositionally biased region" description="Acidic residues" evidence="1">
    <location>
        <begin position="295"/>
        <end position="312"/>
    </location>
</feature>
<feature type="chain" id="PRO_5046139576" description="LPXTG-motif cell wall anchor domain-containing protein" evidence="2">
    <location>
        <begin position="26"/>
        <end position="360"/>
    </location>
</feature>
<feature type="compositionally biased region" description="Low complexity" evidence="1">
    <location>
        <begin position="313"/>
        <end position="327"/>
    </location>
</feature>